<dbReference type="EMBL" id="JBIRGQ010000003">
    <property type="protein sequence ID" value="MFH8546233.1"/>
    <property type="molecule type" value="Genomic_DNA"/>
</dbReference>
<dbReference type="GO" id="GO:0016787">
    <property type="term" value="F:hydrolase activity"/>
    <property type="evidence" value="ECO:0007669"/>
    <property type="project" value="UniProtKB-KW"/>
</dbReference>
<dbReference type="SUPFAM" id="SSF56784">
    <property type="entry name" value="HAD-like"/>
    <property type="match status" value="1"/>
</dbReference>
<dbReference type="InterPro" id="IPR052898">
    <property type="entry name" value="ACAD10-like"/>
</dbReference>
<dbReference type="PANTHER" id="PTHR47829:SF1">
    <property type="entry name" value="HAD FAMILY PHOSPHATASE"/>
    <property type="match status" value="1"/>
</dbReference>
<dbReference type="Proteomes" id="UP001610818">
    <property type="component" value="Unassembled WGS sequence"/>
</dbReference>
<dbReference type="NCBIfam" id="TIGR01509">
    <property type="entry name" value="HAD-SF-IA-v3"/>
    <property type="match status" value="1"/>
</dbReference>
<reference evidence="1 2" key="1">
    <citation type="submission" date="2024-10" db="EMBL/GenBank/DDBJ databases">
        <title>The Natural Products Discovery Center: Release of the First 8490 Sequenced Strains for Exploring Actinobacteria Biosynthetic Diversity.</title>
        <authorList>
            <person name="Kalkreuter E."/>
            <person name="Kautsar S.A."/>
            <person name="Yang D."/>
            <person name="Bader C.D."/>
            <person name="Teijaro C.N."/>
            <person name="Fluegel L."/>
            <person name="Davis C.M."/>
            <person name="Simpson J.R."/>
            <person name="Lauterbach L."/>
            <person name="Steele A.D."/>
            <person name="Gui C."/>
            <person name="Meng S."/>
            <person name="Li G."/>
            <person name="Viehrig K."/>
            <person name="Ye F."/>
            <person name="Su P."/>
            <person name="Kiefer A.F."/>
            <person name="Nichols A."/>
            <person name="Cepeda A.J."/>
            <person name="Yan W."/>
            <person name="Fan B."/>
            <person name="Jiang Y."/>
            <person name="Adhikari A."/>
            <person name="Zheng C.-J."/>
            <person name="Schuster L."/>
            <person name="Cowan T.M."/>
            <person name="Smanski M.J."/>
            <person name="Chevrette M.G."/>
            <person name="De Carvalho L.P.S."/>
            <person name="Shen B."/>
        </authorList>
    </citation>
    <scope>NUCLEOTIDE SEQUENCE [LARGE SCALE GENOMIC DNA]</scope>
    <source>
        <strain evidence="1 2">NPDC017990</strain>
    </source>
</reference>
<dbReference type="PRINTS" id="PR00413">
    <property type="entry name" value="HADHALOGNASE"/>
</dbReference>
<dbReference type="InterPro" id="IPR006439">
    <property type="entry name" value="HAD-SF_hydro_IA"/>
</dbReference>
<dbReference type="InterPro" id="IPR023214">
    <property type="entry name" value="HAD_sf"/>
</dbReference>
<comment type="caution">
    <text evidence="1">The sequence shown here is derived from an EMBL/GenBank/DDBJ whole genome shotgun (WGS) entry which is preliminary data.</text>
</comment>
<dbReference type="RefSeq" id="WP_397711731.1">
    <property type="nucleotide sequence ID" value="NZ_JBIRGN010000003.1"/>
</dbReference>
<dbReference type="SFLD" id="SFLDS00003">
    <property type="entry name" value="Haloacid_Dehalogenase"/>
    <property type="match status" value="1"/>
</dbReference>
<dbReference type="InterPro" id="IPR023198">
    <property type="entry name" value="PGP-like_dom2"/>
</dbReference>
<gene>
    <name evidence="1" type="ORF">ACH4F9_14635</name>
</gene>
<proteinExistence type="predicted"/>
<protein>
    <submittedName>
        <fullName evidence="1">HAD family hydrolase</fullName>
    </submittedName>
</protein>
<organism evidence="1 2">
    <name type="scientific">Streptomyces longisporoflavus</name>
    <dbReference type="NCBI Taxonomy" id="28044"/>
    <lineage>
        <taxon>Bacteria</taxon>
        <taxon>Bacillati</taxon>
        <taxon>Actinomycetota</taxon>
        <taxon>Actinomycetes</taxon>
        <taxon>Kitasatosporales</taxon>
        <taxon>Streptomycetaceae</taxon>
        <taxon>Streptomyces</taxon>
    </lineage>
</organism>
<dbReference type="CDD" id="cd02603">
    <property type="entry name" value="HAD_sEH-N_like"/>
    <property type="match status" value="1"/>
</dbReference>
<evidence type="ECO:0000313" key="1">
    <source>
        <dbReference type="EMBL" id="MFH8546233.1"/>
    </source>
</evidence>
<keyword evidence="1" id="KW-0378">Hydrolase</keyword>
<dbReference type="Gene3D" id="1.10.150.240">
    <property type="entry name" value="Putative phosphatase, domain 2"/>
    <property type="match status" value="1"/>
</dbReference>
<evidence type="ECO:0000313" key="2">
    <source>
        <dbReference type="Proteomes" id="UP001610818"/>
    </source>
</evidence>
<dbReference type="Gene3D" id="3.40.50.1000">
    <property type="entry name" value="HAD superfamily/HAD-like"/>
    <property type="match status" value="1"/>
</dbReference>
<keyword evidence="2" id="KW-1185">Reference proteome</keyword>
<dbReference type="InterPro" id="IPR036412">
    <property type="entry name" value="HAD-like_sf"/>
</dbReference>
<name>A0ABW7QMN9_9ACTN</name>
<dbReference type="SFLD" id="SFLDG01129">
    <property type="entry name" value="C1.5:_HAD__Beta-PGM__Phosphata"/>
    <property type="match status" value="1"/>
</dbReference>
<sequence>MAREEETEVDEKTALDAVSEAAKAGVEAAPPHAVLTDFGGVLTTSVFDSFRSYSARVSEDPLLIERLFREDAESSALLVEHECGRLSEADFERGIAARLREKGVEVEPAGLVAAIGAGMRPDEKMIAALVGLRARGVPVAIVSNALGDECYRGYDMEALADVVVISSEIGSRKPGRRIYQTACDRLGVEPPACVMIDDLEHNLSGAARLGIRGLHHVDSAETARALGELFGVDSLTEA</sequence>
<dbReference type="NCBIfam" id="TIGR01549">
    <property type="entry name" value="HAD-SF-IA-v1"/>
    <property type="match status" value="1"/>
</dbReference>
<accession>A0ABW7QMN9</accession>
<dbReference type="PANTHER" id="PTHR47829">
    <property type="entry name" value="HYDROLASE, PUTATIVE (AFU_ORTHOLOGUE AFUA_1G12880)-RELATED"/>
    <property type="match status" value="1"/>
</dbReference>
<dbReference type="Pfam" id="PF00702">
    <property type="entry name" value="Hydrolase"/>
    <property type="match status" value="1"/>
</dbReference>